<dbReference type="AlphaFoldDB" id="A0A9J6ZPZ0"/>
<evidence type="ECO:0000313" key="3">
    <source>
        <dbReference type="Proteomes" id="UP001056426"/>
    </source>
</evidence>
<sequence length="98" mass="11527">MGLFNFSTPQARSFNHKPLYYDPAKEEREERERRIKAELGLLDGDYTTTGIESRVKGAMRRGNPGLFEYRQKAVRKSNRRLLVWIILLAAITFFMIKF</sequence>
<feature type="transmembrane region" description="Helical" evidence="1">
    <location>
        <begin position="80"/>
        <end position="96"/>
    </location>
</feature>
<dbReference type="RefSeq" id="WP_250724074.1">
    <property type="nucleotide sequence ID" value="NZ_CP098400.1"/>
</dbReference>
<reference evidence="2" key="1">
    <citation type="submission" date="2022-05" db="EMBL/GenBank/DDBJ databases">
        <authorList>
            <person name="Sun X."/>
        </authorList>
    </citation>
    <scope>NUCLEOTIDE SEQUENCE</scope>
    <source>
        <strain evidence="2">Ai-910</strain>
    </source>
</reference>
<gene>
    <name evidence="2" type="ORF">M9189_01135</name>
</gene>
<keyword evidence="3" id="KW-1185">Reference proteome</keyword>
<keyword evidence="1" id="KW-0812">Transmembrane</keyword>
<keyword evidence="1" id="KW-1133">Transmembrane helix</keyword>
<dbReference type="Proteomes" id="UP001056426">
    <property type="component" value="Chromosome"/>
</dbReference>
<evidence type="ECO:0000256" key="1">
    <source>
        <dbReference type="SAM" id="Phobius"/>
    </source>
</evidence>
<accession>A0A9J6ZPZ0</accession>
<dbReference type="KEGG" id="alkq:M9189_01135"/>
<dbReference type="EMBL" id="CP098400">
    <property type="protein sequence ID" value="URW79962.1"/>
    <property type="molecule type" value="Genomic_DNA"/>
</dbReference>
<name>A0A9J6ZPZ0_9BACT</name>
<protein>
    <submittedName>
        <fullName evidence="2">Uncharacterized protein</fullName>
    </submittedName>
</protein>
<evidence type="ECO:0000313" key="2">
    <source>
        <dbReference type="EMBL" id="URW79962.1"/>
    </source>
</evidence>
<organism evidence="2 3">
    <name type="scientific">Xiashengella succiniciproducens</name>
    <dbReference type="NCBI Taxonomy" id="2949635"/>
    <lineage>
        <taxon>Bacteria</taxon>
        <taxon>Pseudomonadati</taxon>
        <taxon>Bacteroidota</taxon>
        <taxon>Bacteroidia</taxon>
        <taxon>Marinilabiliales</taxon>
        <taxon>Marinilabiliaceae</taxon>
        <taxon>Xiashengella</taxon>
    </lineage>
</organism>
<reference evidence="2" key="2">
    <citation type="submission" date="2022-06" db="EMBL/GenBank/DDBJ databases">
        <title>Xiashengella guii gen. nov. sp. nov., a bacterium isolated form anaerobic digestion tank.</title>
        <authorList>
            <person name="Huang H."/>
        </authorList>
    </citation>
    <scope>NUCLEOTIDE SEQUENCE</scope>
    <source>
        <strain evidence="2">Ai-910</strain>
    </source>
</reference>
<proteinExistence type="predicted"/>
<keyword evidence="1" id="KW-0472">Membrane</keyword>